<evidence type="ECO:0000313" key="1">
    <source>
        <dbReference type="EMBL" id="VWC30270.1"/>
    </source>
</evidence>
<keyword evidence="2" id="KW-1185">Reference proteome</keyword>
<name>A0A6P2RDB9_9BURK</name>
<accession>A0A6P2RDB9</accession>
<sequence length="77" mass="8446">MLGGRVDLTGKCSDALVYAQEVRPQIRQQLSHGRRQIIGIIRENASGIASEHADAGVDCDAVFEQKAAKLLTRAVRW</sequence>
<gene>
    <name evidence="1" type="ORF">BDI24065_06341</name>
</gene>
<reference evidence="1 2" key="1">
    <citation type="submission" date="2019-09" db="EMBL/GenBank/DDBJ databases">
        <authorList>
            <person name="Depoorter E."/>
        </authorList>
    </citation>
    <scope>NUCLEOTIDE SEQUENCE [LARGE SCALE GENOMIC DNA]</scope>
    <source>
        <strain evidence="1">LMG 24065</strain>
    </source>
</reference>
<dbReference type="AlphaFoldDB" id="A0A6P2RDB9"/>
<organism evidence="1 2">
    <name type="scientific">Burkholderia diffusa</name>
    <dbReference type="NCBI Taxonomy" id="488732"/>
    <lineage>
        <taxon>Bacteria</taxon>
        <taxon>Pseudomonadati</taxon>
        <taxon>Pseudomonadota</taxon>
        <taxon>Betaproteobacteria</taxon>
        <taxon>Burkholderiales</taxon>
        <taxon>Burkholderiaceae</taxon>
        <taxon>Burkholderia</taxon>
        <taxon>Burkholderia cepacia complex</taxon>
    </lineage>
</organism>
<dbReference type="EMBL" id="CABVPN010000059">
    <property type="protein sequence ID" value="VWC30270.1"/>
    <property type="molecule type" value="Genomic_DNA"/>
</dbReference>
<protein>
    <submittedName>
        <fullName evidence="1">Uncharacterized protein</fullName>
    </submittedName>
</protein>
<proteinExistence type="predicted"/>
<evidence type="ECO:0000313" key="2">
    <source>
        <dbReference type="Proteomes" id="UP000494125"/>
    </source>
</evidence>
<dbReference type="Proteomes" id="UP000494125">
    <property type="component" value="Unassembled WGS sequence"/>
</dbReference>